<reference evidence="1" key="1">
    <citation type="submission" date="2022-03" db="EMBL/GenBank/DDBJ databases">
        <authorList>
            <person name="Sayadi A."/>
        </authorList>
    </citation>
    <scope>NUCLEOTIDE SEQUENCE</scope>
</reference>
<dbReference type="EMBL" id="CAKOFQ010007213">
    <property type="protein sequence ID" value="CAH1995047.1"/>
    <property type="molecule type" value="Genomic_DNA"/>
</dbReference>
<sequence length="142" mass="15897">MLSIVVHVRNRSLKSPPKNYNHCSVDMAGVPEAMDLWDSRDLVGRELGAKDAYGRKRQENAVYEPEKIYKQLLPISEMKKRDLEKLCKNNVIPADASGKHEAKGEKTALKSYVGGVGNLKYTPIENAIQPFLTVKSERNSIA</sequence>
<protein>
    <submittedName>
        <fullName evidence="1">Uncharacterized protein</fullName>
    </submittedName>
</protein>
<evidence type="ECO:0000313" key="2">
    <source>
        <dbReference type="Proteomes" id="UP001152888"/>
    </source>
</evidence>
<proteinExistence type="predicted"/>
<name>A0A9P0LNK6_ACAOB</name>
<gene>
    <name evidence="1" type="ORF">ACAOBT_LOCUS22368</name>
</gene>
<keyword evidence="2" id="KW-1185">Reference proteome</keyword>
<accession>A0A9P0LNK6</accession>
<comment type="caution">
    <text evidence="1">The sequence shown here is derived from an EMBL/GenBank/DDBJ whole genome shotgun (WGS) entry which is preliminary data.</text>
</comment>
<organism evidence="1 2">
    <name type="scientific">Acanthoscelides obtectus</name>
    <name type="common">Bean weevil</name>
    <name type="synonym">Bruchus obtectus</name>
    <dbReference type="NCBI Taxonomy" id="200917"/>
    <lineage>
        <taxon>Eukaryota</taxon>
        <taxon>Metazoa</taxon>
        <taxon>Ecdysozoa</taxon>
        <taxon>Arthropoda</taxon>
        <taxon>Hexapoda</taxon>
        <taxon>Insecta</taxon>
        <taxon>Pterygota</taxon>
        <taxon>Neoptera</taxon>
        <taxon>Endopterygota</taxon>
        <taxon>Coleoptera</taxon>
        <taxon>Polyphaga</taxon>
        <taxon>Cucujiformia</taxon>
        <taxon>Chrysomeloidea</taxon>
        <taxon>Chrysomelidae</taxon>
        <taxon>Bruchinae</taxon>
        <taxon>Bruchini</taxon>
        <taxon>Acanthoscelides</taxon>
    </lineage>
</organism>
<dbReference type="AlphaFoldDB" id="A0A9P0LNK6"/>
<dbReference type="OrthoDB" id="434783at2759"/>
<dbReference type="Proteomes" id="UP001152888">
    <property type="component" value="Unassembled WGS sequence"/>
</dbReference>
<evidence type="ECO:0000313" key="1">
    <source>
        <dbReference type="EMBL" id="CAH1995047.1"/>
    </source>
</evidence>